<dbReference type="Proteomes" id="UP000248889">
    <property type="component" value="Unassembled WGS sequence"/>
</dbReference>
<dbReference type="GO" id="GO:0008999">
    <property type="term" value="F:protein-N-terminal-alanine acetyltransferase activity"/>
    <property type="evidence" value="ECO:0007669"/>
    <property type="project" value="TreeGrafter"/>
</dbReference>
<keyword evidence="2" id="KW-0808">Transferase</keyword>
<evidence type="ECO:0000259" key="1">
    <source>
        <dbReference type="PROSITE" id="PS51186"/>
    </source>
</evidence>
<evidence type="ECO:0000313" key="3">
    <source>
        <dbReference type="Proteomes" id="UP000248889"/>
    </source>
</evidence>
<organism evidence="2 3">
    <name type="scientific">Streptacidiphilus pinicola</name>
    <dbReference type="NCBI Taxonomy" id="2219663"/>
    <lineage>
        <taxon>Bacteria</taxon>
        <taxon>Bacillati</taxon>
        <taxon>Actinomycetota</taxon>
        <taxon>Actinomycetes</taxon>
        <taxon>Kitasatosporales</taxon>
        <taxon>Streptomycetaceae</taxon>
        <taxon>Streptacidiphilus</taxon>
    </lineage>
</organism>
<dbReference type="PANTHER" id="PTHR43441">
    <property type="entry name" value="RIBOSOMAL-PROTEIN-SERINE ACETYLTRANSFERASE"/>
    <property type="match status" value="1"/>
</dbReference>
<feature type="domain" description="N-acetyltransferase" evidence="1">
    <location>
        <begin position="14"/>
        <end position="165"/>
    </location>
</feature>
<dbReference type="EMBL" id="QKYN01000083">
    <property type="protein sequence ID" value="RAG83606.1"/>
    <property type="molecule type" value="Genomic_DNA"/>
</dbReference>
<evidence type="ECO:0000313" key="2">
    <source>
        <dbReference type="EMBL" id="RAG83606.1"/>
    </source>
</evidence>
<proteinExistence type="predicted"/>
<dbReference type="InterPro" id="IPR051908">
    <property type="entry name" value="Ribosomal_N-acetyltransferase"/>
</dbReference>
<dbReference type="PROSITE" id="PS51186">
    <property type="entry name" value="GNAT"/>
    <property type="match status" value="1"/>
</dbReference>
<dbReference type="InterPro" id="IPR016181">
    <property type="entry name" value="Acyl_CoA_acyltransferase"/>
</dbReference>
<dbReference type="GO" id="GO:0005737">
    <property type="term" value="C:cytoplasm"/>
    <property type="evidence" value="ECO:0007669"/>
    <property type="project" value="TreeGrafter"/>
</dbReference>
<gene>
    <name evidence="2" type="ORF">DN069_21345</name>
</gene>
<dbReference type="Pfam" id="PF13302">
    <property type="entry name" value="Acetyltransf_3"/>
    <property type="match status" value="1"/>
</dbReference>
<dbReference type="SUPFAM" id="SSF55729">
    <property type="entry name" value="Acyl-CoA N-acyltransferases (Nat)"/>
    <property type="match status" value="1"/>
</dbReference>
<protein>
    <submittedName>
        <fullName evidence="2">N-acetyltransferase</fullName>
    </submittedName>
</protein>
<sequence length="165" mass="17039">MTDGIGELLRTERIELRPITPAIAAALRAGDDGGLDWLGGGPFEGTLDACGGLLKAHEAGLYEEAWGAYAIVLRAEGTAVGGVGFHGPPRGGSCEIGYDLVPPARGRGLATEAARLVTAFALAHPGVDHVVAHTEPANVASQAVLGRAGFARDGETEGLFRFVRR</sequence>
<dbReference type="OrthoDB" id="4543915at2"/>
<dbReference type="Gene3D" id="3.40.630.30">
    <property type="match status" value="1"/>
</dbReference>
<dbReference type="RefSeq" id="WP_111503195.1">
    <property type="nucleotide sequence ID" value="NZ_QKYN01000083.1"/>
</dbReference>
<dbReference type="GO" id="GO:1990189">
    <property type="term" value="F:protein N-terminal-serine acetyltransferase activity"/>
    <property type="evidence" value="ECO:0007669"/>
    <property type="project" value="TreeGrafter"/>
</dbReference>
<name>A0A2X0J085_9ACTN</name>
<dbReference type="PANTHER" id="PTHR43441:SF6">
    <property type="entry name" value="N-ACETYLTRANSFERASE DOMAIN-CONTAINING PROTEIN"/>
    <property type="match status" value="1"/>
</dbReference>
<reference evidence="2 3" key="1">
    <citation type="submission" date="2018-06" db="EMBL/GenBank/DDBJ databases">
        <title>Streptacidiphilus pinicola sp. nov., isolated from pine grove soil.</title>
        <authorList>
            <person name="Roh S.G."/>
            <person name="Park S."/>
            <person name="Kim M.-K."/>
            <person name="Yun B.-R."/>
            <person name="Park J."/>
            <person name="Kim M.J."/>
            <person name="Kim Y.S."/>
            <person name="Kim S.B."/>
        </authorList>
    </citation>
    <scope>NUCLEOTIDE SEQUENCE [LARGE SCALE GENOMIC DNA]</scope>
    <source>
        <strain evidence="2 3">MMS16-CNU450</strain>
    </source>
</reference>
<keyword evidence="3" id="KW-1185">Reference proteome</keyword>
<accession>A0A2X0J085</accession>
<dbReference type="AlphaFoldDB" id="A0A2X0J085"/>
<comment type="caution">
    <text evidence="2">The sequence shown here is derived from an EMBL/GenBank/DDBJ whole genome shotgun (WGS) entry which is preliminary data.</text>
</comment>
<dbReference type="InterPro" id="IPR000182">
    <property type="entry name" value="GNAT_dom"/>
</dbReference>